<evidence type="ECO:0000256" key="13">
    <source>
        <dbReference type="RuleBase" id="RU000688"/>
    </source>
</evidence>
<feature type="transmembrane region" description="Helical" evidence="14">
    <location>
        <begin position="200"/>
        <end position="225"/>
    </location>
</feature>
<keyword evidence="10 13" id="KW-0675">Receptor</keyword>
<feature type="transmembrane region" description="Helical" evidence="14">
    <location>
        <begin position="139"/>
        <end position="161"/>
    </location>
</feature>
<evidence type="ECO:0000259" key="15">
    <source>
        <dbReference type="PROSITE" id="PS50262"/>
    </source>
</evidence>
<evidence type="ECO:0000256" key="3">
    <source>
        <dbReference type="ARBA" id="ARBA00022475"/>
    </source>
</evidence>
<protein>
    <recommendedName>
        <fullName evidence="14">Olfactory receptor</fullName>
    </recommendedName>
</protein>
<dbReference type="CDD" id="cd13954">
    <property type="entry name" value="7tmA_OR"/>
    <property type="match status" value="1"/>
</dbReference>
<keyword evidence="9 14" id="KW-0472">Membrane</keyword>
<keyword evidence="17" id="KW-1185">Reference proteome</keyword>
<dbReference type="Proteomes" id="UP000770717">
    <property type="component" value="Unassembled WGS sequence"/>
</dbReference>
<comment type="similarity">
    <text evidence="2 13">Belongs to the G-protein coupled receptor 1 family.</text>
</comment>
<evidence type="ECO:0000256" key="11">
    <source>
        <dbReference type="ARBA" id="ARBA00023180"/>
    </source>
</evidence>
<sequence length="301" mass="34062">MEYNKSTIVTEFILLAFEDSPQFQVLLFMACLIIYITCLAGNIIIFLLIYFDINLHSPMYFFISRFAILEITFVSVIVPKLLDILIAGRNRISFVACFLQLYLGNTTGITECCLLTVMAFDRHLAITNPLRYLDLMSQWCTKLAAFPWAVGLVASSIMTIFTASLKFCGPNIIDHFFCDLAPLQNLACSDPHVSNLVTSILAILVAVLPFIIIMGFYTHIIITVLNIKSVEGKYKAFSTCSSHLIVSNLFFCTSITVYVQPSNSQHDKFLAFIYTIVTPLLNPFIYTLRNRDVKQAFFKKL</sequence>
<keyword evidence="12 13" id="KW-0807">Transducer</keyword>
<evidence type="ECO:0000313" key="16">
    <source>
        <dbReference type="EMBL" id="KAG9463412.1"/>
    </source>
</evidence>
<feature type="non-terminal residue" evidence="16">
    <location>
        <position position="301"/>
    </location>
</feature>
<dbReference type="InterPro" id="IPR017452">
    <property type="entry name" value="GPCR_Rhodpsn_7TM"/>
</dbReference>
<evidence type="ECO:0000256" key="12">
    <source>
        <dbReference type="ARBA" id="ARBA00023224"/>
    </source>
</evidence>
<keyword evidence="4 14" id="KW-0716">Sensory transduction</keyword>
<evidence type="ECO:0000256" key="7">
    <source>
        <dbReference type="ARBA" id="ARBA00022989"/>
    </source>
</evidence>
<dbReference type="InterPro" id="IPR000276">
    <property type="entry name" value="GPCR_Rhodpsn"/>
</dbReference>
<dbReference type="GO" id="GO:0004930">
    <property type="term" value="F:G protein-coupled receptor activity"/>
    <property type="evidence" value="ECO:0007669"/>
    <property type="project" value="UniProtKB-KW"/>
</dbReference>
<dbReference type="OrthoDB" id="9894882at2759"/>
<feature type="transmembrane region" description="Helical" evidence="14">
    <location>
        <begin position="237"/>
        <end position="259"/>
    </location>
</feature>
<evidence type="ECO:0000256" key="2">
    <source>
        <dbReference type="ARBA" id="ARBA00010663"/>
    </source>
</evidence>
<dbReference type="AlphaFoldDB" id="A0A8J6B3F1"/>
<evidence type="ECO:0000256" key="10">
    <source>
        <dbReference type="ARBA" id="ARBA00023170"/>
    </source>
</evidence>
<dbReference type="Pfam" id="PF13853">
    <property type="entry name" value="7tm_4"/>
    <property type="match status" value="1"/>
</dbReference>
<accession>A0A8J6B3F1</accession>
<evidence type="ECO:0000256" key="1">
    <source>
        <dbReference type="ARBA" id="ARBA00004651"/>
    </source>
</evidence>
<feature type="domain" description="G-protein coupled receptors family 1 profile" evidence="15">
    <location>
        <begin position="41"/>
        <end position="286"/>
    </location>
</feature>
<evidence type="ECO:0000256" key="9">
    <source>
        <dbReference type="ARBA" id="ARBA00023136"/>
    </source>
</evidence>
<keyword evidence="11" id="KW-0325">Glycoprotein</keyword>
<dbReference type="PROSITE" id="PS50262">
    <property type="entry name" value="G_PROTEIN_RECEP_F1_2"/>
    <property type="match status" value="1"/>
</dbReference>
<dbReference type="FunFam" id="1.20.1070.10:FF:000010">
    <property type="entry name" value="Olfactory receptor"/>
    <property type="match status" value="1"/>
</dbReference>
<gene>
    <name evidence="16" type="ORF">GDO78_021787</name>
</gene>
<dbReference type="PRINTS" id="PR00237">
    <property type="entry name" value="GPCRRHODOPSN"/>
</dbReference>
<organism evidence="16 17">
    <name type="scientific">Eleutherodactylus coqui</name>
    <name type="common">Puerto Rican coqui</name>
    <dbReference type="NCBI Taxonomy" id="57060"/>
    <lineage>
        <taxon>Eukaryota</taxon>
        <taxon>Metazoa</taxon>
        <taxon>Chordata</taxon>
        <taxon>Craniata</taxon>
        <taxon>Vertebrata</taxon>
        <taxon>Euteleostomi</taxon>
        <taxon>Amphibia</taxon>
        <taxon>Batrachia</taxon>
        <taxon>Anura</taxon>
        <taxon>Neobatrachia</taxon>
        <taxon>Hyloidea</taxon>
        <taxon>Eleutherodactylidae</taxon>
        <taxon>Eleutherodactylinae</taxon>
        <taxon>Eleutherodactylus</taxon>
        <taxon>Eleutherodactylus</taxon>
    </lineage>
</organism>
<evidence type="ECO:0000313" key="17">
    <source>
        <dbReference type="Proteomes" id="UP000770717"/>
    </source>
</evidence>
<feature type="transmembrane region" description="Helical" evidence="14">
    <location>
        <begin position="25"/>
        <end position="50"/>
    </location>
</feature>
<evidence type="ECO:0000256" key="4">
    <source>
        <dbReference type="ARBA" id="ARBA00022606"/>
    </source>
</evidence>
<proteinExistence type="inferred from homology"/>
<dbReference type="SUPFAM" id="SSF81321">
    <property type="entry name" value="Family A G protein-coupled receptor-like"/>
    <property type="match status" value="1"/>
</dbReference>
<dbReference type="Gene3D" id="1.20.1070.10">
    <property type="entry name" value="Rhodopsin 7-helix transmembrane proteins"/>
    <property type="match status" value="1"/>
</dbReference>
<dbReference type="PROSITE" id="PS00237">
    <property type="entry name" value="G_PROTEIN_RECEP_F1_1"/>
    <property type="match status" value="1"/>
</dbReference>
<feature type="transmembrane region" description="Helical" evidence="14">
    <location>
        <begin position="271"/>
        <end position="288"/>
    </location>
</feature>
<dbReference type="PROSITE" id="PS51257">
    <property type="entry name" value="PROKAR_LIPOPROTEIN"/>
    <property type="match status" value="1"/>
</dbReference>
<comment type="caution">
    <text evidence="16">The sequence shown here is derived from an EMBL/GenBank/DDBJ whole genome shotgun (WGS) entry which is preliminary data.</text>
</comment>
<name>A0A8J6B3F1_ELECQ</name>
<keyword evidence="6 14" id="KW-0552">Olfaction</keyword>
<keyword evidence="5 13" id="KW-0812">Transmembrane</keyword>
<dbReference type="PRINTS" id="PR00245">
    <property type="entry name" value="OLFACTORYR"/>
</dbReference>
<evidence type="ECO:0000256" key="5">
    <source>
        <dbReference type="ARBA" id="ARBA00022692"/>
    </source>
</evidence>
<dbReference type="PANTHER" id="PTHR26453">
    <property type="entry name" value="OLFACTORY RECEPTOR"/>
    <property type="match status" value="1"/>
</dbReference>
<reference evidence="16" key="1">
    <citation type="thesis" date="2020" institute="ProQuest LLC" country="789 East Eisenhower Parkway, Ann Arbor, MI, USA">
        <title>Comparative Genomics and Chromosome Evolution.</title>
        <authorList>
            <person name="Mudd A.B."/>
        </authorList>
    </citation>
    <scope>NUCLEOTIDE SEQUENCE</scope>
    <source>
        <strain evidence="16">HN-11 Male</strain>
        <tissue evidence="16">Kidney and liver</tissue>
    </source>
</reference>
<dbReference type="EMBL" id="WNTK01006932">
    <property type="protein sequence ID" value="KAG9463412.1"/>
    <property type="molecule type" value="Genomic_DNA"/>
</dbReference>
<evidence type="ECO:0000256" key="8">
    <source>
        <dbReference type="ARBA" id="ARBA00023040"/>
    </source>
</evidence>
<dbReference type="FunFam" id="1.10.1220.70:FF:000001">
    <property type="entry name" value="Olfactory receptor"/>
    <property type="match status" value="1"/>
</dbReference>
<dbReference type="GO" id="GO:0004984">
    <property type="term" value="F:olfactory receptor activity"/>
    <property type="evidence" value="ECO:0007669"/>
    <property type="project" value="InterPro"/>
</dbReference>
<comment type="subcellular location">
    <subcellularLocation>
        <location evidence="1 14">Cell membrane</location>
        <topology evidence="1 14">Multi-pass membrane protein</topology>
    </subcellularLocation>
</comment>
<keyword evidence="8 13" id="KW-0297">G-protein coupled receptor</keyword>
<evidence type="ECO:0000256" key="14">
    <source>
        <dbReference type="RuleBase" id="RU363047"/>
    </source>
</evidence>
<dbReference type="GO" id="GO:0005886">
    <property type="term" value="C:plasma membrane"/>
    <property type="evidence" value="ECO:0007669"/>
    <property type="project" value="UniProtKB-SubCell"/>
</dbReference>
<keyword evidence="3 14" id="KW-1003">Cell membrane</keyword>
<dbReference type="InterPro" id="IPR000725">
    <property type="entry name" value="Olfact_rcpt"/>
</dbReference>
<feature type="transmembrane region" description="Helical" evidence="14">
    <location>
        <begin position="62"/>
        <end position="86"/>
    </location>
</feature>
<evidence type="ECO:0000256" key="6">
    <source>
        <dbReference type="ARBA" id="ARBA00022725"/>
    </source>
</evidence>
<keyword evidence="7 14" id="KW-1133">Transmembrane helix</keyword>